<sequence>CVDGSLFCVYGMGQDWDAVPLLEGDTLDAPIKSMAIVSDKSFSDMIVDGVSSFEFVCGCADGSIVLVGPETEGEGESGNGVVITPVLEAHTTAVR</sequence>
<comment type="caution">
    <text evidence="1">The sequence shown here is derived from an EMBL/GenBank/DDBJ whole genome shotgun (WGS) entry which is preliminary data.</text>
</comment>
<gene>
    <name evidence="1" type="ORF">KIPB_013732</name>
</gene>
<organism evidence="1 2">
    <name type="scientific">Kipferlia bialata</name>
    <dbReference type="NCBI Taxonomy" id="797122"/>
    <lineage>
        <taxon>Eukaryota</taxon>
        <taxon>Metamonada</taxon>
        <taxon>Carpediemonas-like organisms</taxon>
        <taxon>Kipferlia</taxon>
    </lineage>
</organism>
<name>A0A9K3DBI0_9EUKA</name>
<dbReference type="AlphaFoldDB" id="A0A9K3DBI0"/>
<keyword evidence="2" id="KW-1185">Reference proteome</keyword>
<accession>A0A9K3DBI0</accession>
<proteinExistence type="predicted"/>
<dbReference type="EMBL" id="BDIP01006683">
    <property type="protein sequence ID" value="GIQ90799.1"/>
    <property type="molecule type" value="Genomic_DNA"/>
</dbReference>
<feature type="non-terminal residue" evidence="1">
    <location>
        <position position="1"/>
    </location>
</feature>
<reference evidence="1 2" key="1">
    <citation type="journal article" date="2018" name="PLoS ONE">
        <title>The draft genome of Kipferlia bialata reveals reductive genome evolution in fornicate parasites.</title>
        <authorList>
            <person name="Tanifuji G."/>
            <person name="Takabayashi S."/>
            <person name="Kume K."/>
            <person name="Takagi M."/>
            <person name="Nakayama T."/>
            <person name="Kamikawa R."/>
            <person name="Inagaki Y."/>
            <person name="Hashimoto T."/>
        </authorList>
    </citation>
    <scope>NUCLEOTIDE SEQUENCE [LARGE SCALE GENOMIC DNA]</scope>
    <source>
        <strain evidence="1">NY0173</strain>
    </source>
</reference>
<dbReference type="Proteomes" id="UP000265618">
    <property type="component" value="Unassembled WGS sequence"/>
</dbReference>
<protein>
    <submittedName>
        <fullName evidence="1">Uncharacterized protein</fullName>
    </submittedName>
</protein>
<evidence type="ECO:0000313" key="2">
    <source>
        <dbReference type="Proteomes" id="UP000265618"/>
    </source>
</evidence>
<evidence type="ECO:0000313" key="1">
    <source>
        <dbReference type="EMBL" id="GIQ90799.1"/>
    </source>
</evidence>